<dbReference type="RefSeq" id="WP_218251144.1">
    <property type="nucleotide sequence ID" value="NZ_JABXWD010000029.1"/>
</dbReference>
<gene>
    <name evidence="3" type="ORF">HWQ67_02880</name>
</gene>
<feature type="compositionally biased region" description="Basic and acidic residues" evidence="1">
    <location>
        <begin position="93"/>
        <end position="117"/>
    </location>
</feature>
<dbReference type="Proteomes" id="UP001196980">
    <property type="component" value="Unassembled WGS sequence"/>
</dbReference>
<protein>
    <submittedName>
        <fullName evidence="3">Rod-binding protein</fullName>
    </submittedName>
</protein>
<dbReference type="EMBL" id="JABXWD010000029">
    <property type="protein sequence ID" value="MBV6340523.1"/>
    <property type="molecule type" value="Genomic_DNA"/>
</dbReference>
<evidence type="ECO:0000259" key="2">
    <source>
        <dbReference type="Pfam" id="PF10135"/>
    </source>
</evidence>
<keyword evidence="4" id="KW-1185">Reference proteome</keyword>
<feature type="domain" description="Flagellar protein FlgJ N-terminal" evidence="2">
    <location>
        <begin position="44"/>
        <end position="89"/>
    </location>
</feature>
<name>A0ABS6RW80_9BACT</name>
<accession>A0ABS6RW80</accession>
<evidence type="ECO:0000256" key="1">
    <source>
        <dbReference type="SAM" id="MobiDB-lite"/>
    </source>
</evidence>
<dbReference type="Pfam" id="PF10135">
    <property type="entry name" value="Rod-binding"/>
    <property type="match status" value="1"/>
</dbReference>
<feature type="region of interest" description="Disordered" evidence="1">
    <location>
        <begin position="91"/>
        <end position="129"/>
    </location>
</feature>
<organism evidence="3 4">
    <name type="scientific">Candidatus Magnetobacterium casense</name>
    <dbReference type="NCBI Taxonomy" id="1455061"/>
    <lineage>
        <taxon>Bacteria</taxon>
        <taxon>Pseudomonadati</taxon>
        <taxon>Nitrospirota</taxon>
        <taxon>Thermodesulfovibrionia</taxon>
        <taxon>Thermodesulfovibrionales</taxon>
        <taxon>Candidatus Magnetobacteriaceae</taxon>
        <taxon>Candidatus Magnetobacterium</taxon>
    </lineage>
</organism>
<evidence type="ECO:0000313" key="3">
    <source>
        <dbReference type="EMBL" id="MBV6340523.1"/>
    </source>
</evidence>
<proteinExistence type="predicted"/>
<sequence length="129" mass="13961">MKTVNGLSANPMTALRNIKGKKDPEAIKEIAREMEALFAEQMVKAMRSACGPVVGKGLGAEMYVNLFDTEIARLMSQRGLGLQDTFVEQLNRLNEESGSKQKPATKDSGDSPQEKGSLKKSGVSTDSKL</sequence>
<dbReference type="InterPro" id="IPR019301">
    <property type="entry name" value="Flagellar_prot_FlgJ_N"/>
</dbReference>
<evidence type="ECO:0000313" key="4">
    <source>
        <dbReference type="Proteomes" id="UP001196980"/>
    </source>
</evidence>
<comment type="caution">
    <text evidence="3">The sequence shown here is derived from an EMBL/GenBank/DDBJ whole genome shotgun (WGS) entry which is preliminary data.</text>
</comment>
<reference evidence="3 4" key="1">
    <citation type="journal article" date="2020" name="J Geophys Res Biogeosci">
        <title>Magnetotaxis as an Adaptation to Enable Bacterial Shuttling of Microbial Sulfur and Sulfur Cycling Across Aquatic Oxic#Anoxic Interfaces.</title>
        <authorList>
            <person name="Li J."/>
            <person name="Liu P."/>
            <person name="Wang J."/>
            <person name="Roberts A.P."/>
            <person name="Pan Y."/>
        </authorList>
    </citation>
    <scope>NUCLEOTIDE SEQUENCE [LARGE SCALE GENOMIC DNA]</scope>
    <source>
        <strain evidence="3 4">MYR-1_YQ</strain>
    </source>
</reference>